<evidence type="ECO:0000256" key="1">
    <source>
        <dbReference type="ARBA" id="ARBA00000843"/>
    </source>
</evidence>
<evidence type="ECO:0000256" key="7">
    <source>
        <dbReference type="ARBA" id="ARBA00022763"/>
    </source>
</evidence>
<dbReference type="GO" id="GO:0035485">
    <property type="term" value="F:adenine/guanine mispair binding"/>
    <property type="evidence" value="ECO:0007669"/>
    <property type="project" value="TreeGrafter"/>
</dbReference>
<dbReference type="PANTHER" id="PTHR42944:SF1">
    <property type="entry name" value="ADENINE DNA GLYCOSYLASE"/>
    <property type="match status" value="1"/>
</dbReference>
<comment type="catalytic activity">
    <reaction evidence="1">
        <text>Hydrolyzes free adenine bases from 7,8-dihydro-8-oxoguanine:adenine mismatched double-stranded DNA, leaving an apurinic site.</text>
        <dbReference type="EC" id="3.2.2.31"/>
    </reaction>
</comment>
<dbReference type="EMBL" id="UINC01013209">
    <property type="protein sequence ID" value="SVA57237.1"/>
    <property type="molecule type" value="Genomic_DNA"/>
</dbReference>
<dbReference type="GO" id="GO:0051539">
    <property type="term" value="F:4 iron, 4 sulfur cluster binding"/>
    <property type="evidence" value="ECO:0007669"/>
    <property type="project" value="UniProtKB-KW"/>
</dbReference>
<dbReference type="Gene3D" id="1.10.1670.10">
    <property type="entry name" value="Helix-hairpin-Helix base-excision DNA repair enzymes (C-terminal)"/>
    <property type="match status" value="1"/>
</dbReference>
<dbReference type="InterPro" id="IPR044298">
    <property type="entry name" value="MIG/MutY"/>
</dbReference>
<dbReference type="InterPro" id="IPR029119">
    <property type="entry name" value="MutY_C"/>
</dbReference>
<dbReference type="AlphaFoldDB" id="A0A381WZ90"/>
<evidence type="ECO:0000256" key="11">
    <source>
        <dbReference type="ARBA" id="ARBA00023204"/>
    </source>
</evidence>
<comment type="cofactor">
    <cofactor evidence="2">
        <name>[4Fe-4S] cluster</name>
        <dbReference type="ChEBI" id="CHEBI:49883"/>
    </cofactor>
</comment>
<keyword evidence="10" id="KW-0411">Iron-sulfur</keyword>
<reference evidence="14" key="1">
    <citation type="submission" date="2018-05" db="EMBL/GenBank/DDBJ databases">
        <authorList>
            <person name="Lanie J.A."/>
            <person name="Ng W.-L."/>
            <person name="Kazmierczak K.M."/>
            <person name="Andrzejewski T.M."/>
            <person name="Davidsen T.M."/>
            <person name="Wayne K.J."/>
            <person name="Tettelin H."/>
            <person name="Glass J.I."/>
            <person name="Rusch D."/>
            <person name="Podicherti R."/>
            <person name="Tsui H.-C.T."/>
            <person name="Winkler M.E."/>
        </authorList>
    </citation>
    <scope>NUCLEOTIDE SEQUENCE</scope>
</reference>
<protein>
    <recommendedName>
        <fullName evidence="4">Adenine DNA glycosylase</fullName>
        <ecNumber evidence="3">3.2.2.31</ecNumber>
    </recommendedName>
</protein>
<evidence type="ECO:0000313" key="14">
    <source>
        <dbReference type="EMBL" id="SVA57237.1"/>
    </source>
</evidence>
<evidence type="ECO:0000259" key="13">
    <source>
        <dbReference type="Pfam" id="PF14815"/>
    </source>
</evidence>
<dbReference type="InterPro" id="IPR023170">
    <property type="entry name" value="HhH_base_excis_C"/>
</dbReference>
<evidence type="ECO:0000256" key="2">
    <source>
        <dbReference type="ARBA" id="ARBA00001966"/>
    </source>
</evidence>
<keyword evidence="7" id="KW-0227">DNA damage</keyword>
<keyword evidence="9" id="KW-0408">Iron</keyword>
<dbReference type="GO" id="GO:0046872">
    <property type="term" value="F:metal ion binding"/>
    <property type="evidence" value="ECO:0007669"/>
    <property type="project" value="UniProtKB-KW"/>
</dbReference>
<feature type="domain" description="Adenine DNA glycosylase C-terminal" evidence="13">
    <location>
        <begin position="52"/>
        <end position="161"/>
    </location>
</feature>
<proteinExistence type="predicted"/>
<feature type="non-terminal residue" evidence="14">
    <location>
        <position position="1"/>
    </location>
</feature>
<evidence type="ECO:0000256" key="10">
    <source>
        <dbReference type="ARBA" id="ARBA00023014"/>
    </source>
</evidence>
<evidence type="ECO:0000256" key="5">
    <source>
        <dbReference type="ARBA" id="ARBA00022485"/>
    </source>
</evidence>
<dbReference type="Pfam" id="PF14815">
    <property type="entry name" value="NUDIX_4"/>
    <property type="match status" value="1"/>
</dbReference>
<dbReference type="GO" id="GO:0034039">
    <property type="term" value="F:8-oxo-7,8-dihydroguanine DNA N-glycosylase activity"/>
    <property type="evidence" value="ECO:0007669"/>
    <property type="project" value="TreeGrafter"/>
</dbReference>
<accession>A0A381WZ90</accession>
<keyword evidence="12" id="KW-0326">Glycosidase</keyword>
<dbReference type="GO" id="GO:0006298">
    <property type="term" value="P:mismatch repair"/>
    <property type="evidence" value="ECO:0007669"/>
    <property type="project" value="TreeGrafter"/>
</dbReference>
<dbReference type="GO" id="GO:0032357">
    <property type="term" value="F:oxidized purine DNA binding"/>
    <property type="evidence" value="ECO:0007669"/>
    <property type="project" value="TreeGrafter"/>
</dbReference>
<evidence type="ECO:0000256" key="6">
    <source>
        <dbReference type="ARBA" id="ARBA00022723"/>
    </source>
</evidence>
<dbReference type="InterPro" id="IPR011257">
    <property type="entry name" value="DNA_glycosylase"/>
</dbReference>
<gene>
    <name evidence="14" type="ORF">METZ01_LOCUS110091</name>
</gene>
<sequence length="185" mass="20618">IMDLGATVCTRSIPACNLCPVAQGCLARRFGSQHKLPTPRPKRIRSSKRVRVLVVYDANKGILLMRRPPSGIWGGLFSFPELLEGEDPNQWCLMHFGDPAETWDPLSPIGHSFTHFDLLIEPLLLRVKVGARSILEHKDWLWYNPADEVVVGLPAPIARLLGMFKAVGCEAEWGSDLKKLKLNVG</sequence>
<dbReference type="EC" id="3.2.2.31" evidence="3"/>
<keyword evidence="5" id="KW-0004">4Fe-4S</keyword>
<keyword evidence="11" id="KW-0234">DNA repair</keyword>
<dbReference type="PANTHER" id="PTHR42944">
    <property type="entry name" value="ADENINE DNA GLYCOSYLASE"/>
    <property type="match status" value="1"/>
</dbReference>
<evidence type="ECO:0000256" key="9">
    <source>
        <dbReference type="ARBA" id="ARBA00023004"/>
    </source>
</evidence>
<dbReference type="Gene3D" id="3.90.79.10">
    <property type="entry name" value="Nucleoside Triphosphate Pyrophosphohydrolase"/>
    <property type="match status" value="1"/>
</dbReference>
<evidence type="ECO:0000256" key="4">
    <source>
        <dbReference type="ARBA" id="ARBA00022023"/>
    </source>
</evidence>
<evidence type="ECO:0000256" key="3">
    <source>
        <dbReference type="ARBA" id="ARBA00012045"/>
    </source>
</evidence>
<keyword evidence="8" id="KW-0378">Hydrolase</keyword>
<keyword evidence="6" id="KW-0479">Metal-binding</keyword>
<name>A0A381WZ90_9ZZZZ</name>
<dbReference type="GO" id="GO:0006284">
    <property type="term" value="P:base-excision repair"/>
    <property type="evidence" value="ECO:0007669"/>
    <property type="project" value="InterPro"/>
</dbReference>
<dbReference type="CDD" id="cd03431">
    <property type="entry name" value="NUDIX_DNA_Glycosylase_C-MutY"/>
    <property type="match status" value="1"/>
</dbReference>
<dbReference type="SUPFAM" id="SSF55811">
    <property type="entry name" value="Nudix"/>
    <property type="match status" value="1"/>
</dbReference>
<evidence type="ECO:0000256" key="12">
    <source>
        <dbReference type="ARBA" id="ARBA00023295"/>
    </source>
</evidence>
<dbReference type="InterPro" id="IPR015797">
    <property type="entry name" value="NUDIX_hydrolase-like_dom_sf"/>
</dbReference>
<evidence type="ECO:0000256" key="8">
    <source>
        <dbReference type="ARBA" id="ARBA00022801"/>
    </source>
</evidence>
<organism evidence="14">
    <name type="scientific">marine metagenome</name>
    <dbReference type="NCBI Taxonomy" id="408172"/>
    <lineage>
        <taxon>unclassified sequences</taxon>
        <taxon>metagenomes</taxon>
        <taxon>ecological metagenomes</taxon>
    </lineage>
</organism>
<dbReference type="SUPFAM" id="SSF48150">
    <property type="entry name" value="DNA-glycosylase"/>
    <property type="match status" value="1"/>
</dbReference>
<dbReference type="GO" id="GO:0000701">
    <property type="term" value="F:purine-specific mismatch base pair DNA N-glycosylase activity"/>
    <property type="evidence" value="ECO:0007669"/>
    <property type="project" value="UniProtKB-EC"/>
</dbReference>